<dbReference type="SUPFAM" id="SSF69318">
    <property type="entry name" value="Integrin alpha N-terminal domain"/>
    <property type="match status" value="1"/>
</dbReference>
<gene>
    <name evidence="2" type="ORF">DCCM_3872</name>
</gene>
<evidence type="ECO:0000313" key="2">
    <source>
        <dbReference type="EMBL" id="GBF34752.1"/>
    </source>
</evidence>
<dbReference type="AlphaFoldDB" id="A0A2L2XF45"/>
<keyword evidence="3" id="KW-1185">Reference proteome</keyword>
<comment type="caution">
    <text evidence="2">The sequence shown here is derived from an EMBL/GenBank/DDBJ whole genome shotgun (WGS) entry which is preliminary data.</text>
</comment>
<name>A0A2L2XF45_9FIRM</name>
<dbReference type="EMBL" id="BFAV01000150">
    <property type="protein sequence ID" value="GBF34752.1"/>
    <property type="molecule type" value="Genomic_DNA"/>
</dbReference>
<proteinExistence type="predicted"/>
<feature type="domain" description="DUF4397" evidence="1">
    <location>
        <begin position="1"/>
        <end position="102"/>
    </location>
</feature>
<dbReference type="InterPro" id="IPR028994">
    <property type="entry name" value="Integrin_alpha_N"/>
</dbReference>
<dbReference type="Pfam" id="PF14344">
    <property type="entry name" value="DUF4397"/>
    <property type="match status" value="1"/>
</dbReference>
<dbReference type="InterPro" id="IPR025510">
    <property type="entry name" value="DUF4397"/>
</dbReference>
<evidence type="ECO:0000259" key="1">
    <source>
        <dbReference type="Pfam" id="PF14344"/>
    </source>
</evidence>
<sequence length="412" mass="44323">MDVYVNNKAVARDLSYRDFTEYSSFGPGDYDVKVYRAGSEDTPLVDTSLNLADNSIITLATAGKLADIEVLPISDKPGSMNSNRVNIKFVHLSPDAPGVDVTTGNGTVLFRNVSFKDITEYTAISPGTYTLQLREAGSNDVLLTVPNQSFSGGRAYSAYAVGLAEGEPSLQMLTPLDGSSYLVTDGNGQNESVLDSKQADVNGDGVLDTVSLTGNKSGGESSFADDIRLCVRDGKTGGDTCAAPPFNAGYNANLFLGDFTGDDISDILVRIESGGSGGYLYGYVYTMRNNNLVKIFDSEDFNADSRYNAVFRDNYKVEVTGANTNQTYTIDLSGRKSDYSDIYDQNGRLKRPVTGEVLGLGGLEPVDVDNNGDFELVASQRIIGRNNADTLGYLKTTLDWNGSKFIKKSVDP</sequence>
<protein>
    <recommendedName>
        <fullName evidence="1">DUF4397 domain-containing protein</fullName>
    </recommendedName>
</protein>
<reference evidence="3" key="1">
    <citation type="submission" date="2018-02" db="EMBL/GenBank/DDBJ databases">
        <title>Genome sequence of Desulfocucumis palustris strain NAW-5.</title>
        <authorList>
            <person name="Watanabe M."/>
            <person name="Kojima H."/>
            <person name="Fukui M."/>
        </authorList>
    </citation>
    <scope>NUCLEOTIDE SEQUENCE [LARGE SCALE GENOMIC DNA]</scope>
    <source>
        <strain evidence="3">NAW-5</strain>
    </source>
</reference>
<evidence type="ECO:0000313" key="3">
    <source>
        <dbReference type="Proteomes" id="UP000239549"/>
    </source>
</evidence>
<organism evidence="2 3">
    <name type="scientific">Desulfocucumis palustris</name>
    <dbReference type="NCBI Taxonomy" id="1898651"/>
    <lineage>
        <taxon>Bacteria</taxon>
        <taxon>Bacillati</taxon>
        <taxon>Bacillota</taxon>
        <taxon>Clostridia</taxon>
        <taxon>Eubacteriales</taxon>
        <taxon>Desulfocucumaceae</taxon>
        <taxon>Desulfocucumis</taxon>
    </lineage>
</organism>
<accession>A0A2L2XF45</accession>
<dbReference type="Proteomes" id="UP000239549">
    <property type="component" value="Unassembled WGS sequence"/>
</dbReference>